<name>A0A318ZCD0_9EURO</name>
<keyword evidence="4" id="KW-1185">Reference proteome</keyword>
<dbReference type="RefSeq" id="XP_025429946.1">
    <property type="nucleotide sequence ID" value="XM_025580221.1"/>
</dbReference>
<feature type="region of interest" description="Disordered" evidence="1">
    <location>
        <begin position="86"/>
        <end position="122"/>
    </location>
</feature>
<evidence type="ECO:0000313" key="4">
    <source>
        <dbReference type="Proteomes" id="UP000248349"/>
    </source>
</evidence>
<feature type="chain" id="PRO_5016241056" description="Secreted protein" evidence="2">
    <location>
        <begin position="18"/>
        <end position="122"/>
    </location>
</feature>
<accession>A0A318ZCD0</accession>
<protein>
    <recommendedName>
        <fullName evidence="5">Secreted protein</fullName>
    </recommendedName>
</protein>
<gene>
    <name evidence="3" type="ORF">BP01DRAFT_91248</name>
</gene>
<sequence>MLQNGQAICLLYCCCRALTVRTVPALVQVSADILWMITHSVRSEMEQELFARVIYTSIYVLRTVSMICRSLPAEVHVLQMSTATINQSEGRAGKDQGPDIPGDNRNRKRHWALPERTPFSRR</sequence>
<evidence type="ECO:0008006" key="5">
    <source>
        <dbReference type="Google" id="ProtNLM"/>
    </source>
</evidence>
<proteinExistence type="predicted"/>
<dbReference type="EMBL" id="KZ821240">
    <property type="protein sequence ID" value="PYH43964.1"/>
    <property type="molecule type" value="Genomic_DNA"/>
</dbReference>
<reference evidence="3 4" key="1">
    <citation type="submission" date="2016-12" db="EMBL/GenBank/DDBJ databases">
        <title>The genomes of Aspergillus section Nigri reveals drivers in fungal speciation.</title>
        <authorList>
            <consortium name="DOE Joint Genome Institute"/>
            <person name="Vesth T.C."/>
            <person name="Nybo J."/>
            <person name="Theobald S."/>
            <person name="Brandl J."/>
            <person name="Frisvad J.C."/>
            <person name="Nielsen K.F."/>
            <person name="Lyhne E.K."/>
            <person name="Kogle M.E."/>
            <person name="Kuo A."/>
            <person name="Riley R."/>
            <person name="Clum A."/>
            <person name="Nolan M."/>
            <person name="Lipzen A."/>
            <person name="Salamov A."/>
            <person name="Henrissat B."/>
            <person name="Wiebenga A."/>
            <person name="De Vries R.P."/>
            <person name="Grigoriev I.V."/>
            <person name="Mortensen U.H."/>
            <person name="Andersen M.R."/>
            <person name="Baker S.E."/>
        </authorList>
    </citation>
    <scope>NUCLEOTIDE SEQUENCE [LARGE SCALE GENOMIC DNA]</scope>
    <source>
        <strain evidence="3 4">JOP 1030-1</strain>
    </source>
</reference>
<dbReference type="AlphaFoldDB" id="A0A318ZCD0"/>
<organism evidence="3 4">
    <name type="scientific">Aspergillus saccharolyticus JOP 1030-1</name>
    <dbReference type="NCBI Taxonomy" id="1450539"/>
    <lineage>
        <taxon>Eukaryota</taxon>
        <taxon>Fungi</taxon>
        <taxon>Dikarya</taxon>
        <taxon>Ascomycota</taxon>
        <taxon>Pezizomycotina</taxon>
        <taxon>Eurotiomycetes</taxon>
        <taxon>Eurotiomycetidae</taxon>
        <taxon>Eurotiales</taxon>
        <taxon>Aspergillaceae</taxon>
        <taxon>Aspergillus</taxon>
        <taxon>Aspergillus subgen. Circumdati</taxon>
    </lineage>
</organism>
<evidence type="ECO:0000313" key="3">
    <source>
        <dbReference type="EMBL" id="PYH43964.1"/>
    </source>
</evidence>
<keyword evidence="2" id="KW-0732">Signal</keyword>
<dbReference type="GeneID" id="37081450"/>
<feature type="compositionally biased region" description="Basic and acidic residues" evidence="1">
    <location>
        <begin position="91"/>
        <end position="105"/>
    </location>
</feature>
<evidence type="ECO:0000256" key="2">
    <source>
        <dbReference type="SAM" id="SignalP"/>
    </source>
</evidence>
<dbReference type="Proteomes" id="UP000248349">
    <property type="component" value="Unassembled WGS sequence"/>
</dbReference>
<evidence type="ECO:0000256" key="1">
    <source>
        <dbReference type="SAM" id="MobiDB-lite"/>
    </source>
</evidence>
<feature type="signal peptide" evidence="2">
    <location>
        <begin position="1"/>
        <end position="17"/>
    </location>
</feature>